<dbReference type="RefSeq" id="WP_127939984.1">
    <property type="nucleotide sequence ID" value="NZ_SAUN01000001.1"/>
</dbReference>
<sequence>MAAAAAVLLCAINPLYVINPAHAVTGDSESSILHASPPATGPVAAQKTPDPPDRPKRERPDFGEADKLSRAWARKEISVDNYIRLSVERLSRPESLPKHLRSDGDLGETTGLAMAYALSLAPQASTQTRAWLKDVLVAREHSRPERSTSAAVNWPECGSVQYKFLAYWFDCLHTIATTPPIKFYYNIDGVSGRSVCSGSVCGWEPLDGVPAVDADGNKIPDAVDEMIASSTTAATQYRNWGFEVTGPDISIYAGVSTNNNPGITFPTGDVINGGPVILLPPDPADGNGSIWYTYLPRHELFHAFQYHYMSVLHFLDAVDAINWWMEATAEWAVHQVYVKTGATAPGADAYARNVGTFLSKPQLAIDATDGLGGSRQYGAFLLPAYLTELTDEQFVLDTWKAMPDKLPLSAIAQVMAGRGRNLPNDLLGFAIANYRLGADSDGLGDFLGANAGYADPDASLVWSNLLPGLRPARAAQRSLAWGGSVSWQPPSENEQISHGGSSYFDFLPPATGQGQLKIHVDTSTGVPHPEFRYLLVVWNDFIGRKPLRWARVDATGDDQAKDLMVSIKGGEVATLIVARTDFMVEADGDPIPYPVTWQASLTNGTVTPPAGPNLALNSMWTRHGDRAGYELMCGNWSGGDGTQSVVLPSGKRAWFFSDTYLGDSQYRPTFDRSMLRNSIVVQDGPDPASATLNTVTGGNTCKERDTSLPIEQRYAWTPVRGNTTGPDTGGDYYWSATGKVVGNNLIWFYLKGGGLAFKNTSMATIPISRLETSNTVNVVPQDLPAFSYYGSDNPLVWGDAVVDDPDGYTYIYGWGVVDANFNKKPFLARVPRTNLTDFNAWRFYAGAGKWSTDGGATGQTKAVPLNTRYTDAMYSVVTLNGRHWIVSLDPKTHEVVAYPSTTRYGFTTARVKLYTLPDKIQQAPDFKIVYDLHLHEGLSSDSSAVVISYNVNSTGVTLGCRAENDYEPSIYRARFVNIPKASFDPSAATTTVAPISASVVPDTAAYRSDRREMRGAKYTPFPDKFAADGIPPNQTAASIMRLNALQVDKSYYNSWSYQSDTDKANNHVGCPYIAAPTDLAAHVRDGAWGWVDLTWSHVGLDVGYKVHEYNVTENARRHWPWDWTFGPPRLIAPLDDYPADRGDLFEWYLVPSNIWLQPEKTQSNSVRGKMPQ</sequence>
<comment type="caution">
    <text evidence="3">The sequence shown here is derived from an EMBL/GenBank/DDBJ whole genome shotgun (WGS) entry which is preliminary data.</text>
</comment>
<evidence type="ECO:0000313" key="3">
    <source>
        <dbReference type="EMBL" id="RVX47570.1"/>
    </source>
</evidence>
<gene>
    <name evidence="3" type="ORF">EDD27_10508</name>
</gene>
<proteinExistence type="predicted"/>
<reference evidence="3 4" key="1">
    <citation type="submission" date="2019-01" db="EMBL/GenBank/DDBJ databases">
        <title>Sequencing the genomes of 1000 actinobacteria strains.</title>
        <authorList>
            <person name="Klenk H.-P."/>
        </authorList>
    </citation>
    <scope>NUCLEOTIDE SEQUENCE [LARGE SCALE GENOMIC DNA]</scope>
    <source>
        <strain evidence="3 4">DSM 43925</strain>
    </source>
</reference>
<feature type="chain" id="PRO_5019242451" evidence="2">
    <location>
        <begin position="24"/>
        <end position="1172"/>
    </location>
</feature>
<feature type="region of interest" description="Disordered" evidence="1">
    <location>
        <begin position="29"/>
        <end position="65"/>
    </location>
</feature>
<evidence type="ECO:0000256" key="2">
    <source>
        <dbReference type="SAM" id="SignalP"/>
    </source>
</evidence>
<organism evidence="3 4">
    <name type="scientific">Nonomuraea polychroma</name>
    <dbReference type="NCBI Taxonomy" id="46176"/>
    <lineage>
        <taxon>Bacteria</taxon>
        <taxon>Bacillati</taxon>
        <taxon>Actinomycetota</taxon>
        <taxon>Actinomycetes</taxon>
        <taxon>Streptosporangiales</taxon>
        <taxon>Streptosporangiaceae</taxon>
        <taxon>Nonomuraea</taxon>
    </lineage>
</organism>
<keyword evidence="2" id="KW-0732">Signal</keyword>
<feature type="signal peptide" evidence="2">
    <location>
        <begin position="1"/>
        <end position="23"/>
    </location>
</feature>
<keyword evidence="4" id="KW-1185">Reference proteome</keyword>
<dbReference type="EMBL" id="SAUN01000001">
    <property type="protein sequence ID" value="RVX47570.1"/>
    <property type="molecule type" value="Genomic_DNA"/>
</dbReference>
<protein>
    <submittedName>
        <fullName evidence="3">Uncharacterized protein</fullName>
    </submittedName>
</protein>
<accession>A0A438MP48</accession>
<name>A0A438MP48_9ACTN</name>
<dbReference type="AlphaFoldDB" id="A0A438MP48"/>
<dbReference type="Proteomes" id="UP000284824">
    <property type="component" value="Unassembled WGS sequence"/>
</dbReference>
<dbReference type="OrthoDB" id="5482597at2"/>
<evidence type="ECO:0000256" key="1">
    <source>
        <dbReference type="SAM" id="MobiDB-lite"/>
    </source>
</evidence>
<feature type="compositionally biased region" description="Basic and acidic residues" evidence="1">
    <location>
        <begin position="50"/>
        <end position="65"/>
    </location>
</feature>
<evidence type="ECO:0000313" key="4">
    <source>
        <dbReference type="Proteomes" id="UP000284824"/>
    </source>
</evidence>